<dbReference type="EMBL" id="FMJC01000002">
    <property type="protein sequence ID" value="SCM74149.1"/>
    <property type="molecule type" value="Genomic_DNA"/>
</dbReference>
<name>A0A212L9Z2_9BACT</name>
<proteinExistence type="predicted"/>
<evidence type="ECO:0000313" key="2">
    <source>
        <dbReference type="EMBL" id="SCM74149.1"/>
    </source>
</evidence>
<accession>A0A212L9Z2</accession>
<dbReference type="AlphaFoldDB" id="A0A212L9Z2"/>
<protein>
    <submittedName>
        <fullName evidence="2">Uncharacterized protein</fullName>
    </submittedName>
</protein>
<reference evidence="2" key="1">
    <citation type="submission" date="2016-08" db="EMBL/GenBank/DDBJ databases">
        <authorList>
            <person name="Seilhamer J.J."/>
        </authorList>
    </citation>
    <scope>NUCLEOTIDE SEQUENCE</scope>
    <source>
        <strain evidence="2">86-1</strain>
    </source>
</reference>
<sequence length="68" mass="7554">MCFRQGCRAASGLSPYGPQGRDKDELPKDFRPLHVRHVYASMLISSARLTFTASKAAHARKPCHDLVV</sequence>
<gene>
    <name evidence="2" type="ORF">KL86DES1_21762</name>
</gene>
<evidence type="ECO:0000256" key="1">
    <source>
        <dbReference type="SAM" id="MobiDB-lite"/>
    </source>
</evidence>
<feature type="region of interest" description="Disordered" evidence="1">
    <location>
        <begin position="1"/>
        <end position="27"/>
    </location>
</feature>
<organism evidence="2">
    <name type="scientific">uncultured Desulfovibrio sp</name>
    <dbReference type="NCBI Taxonomy" id="167968"/>
    <lineage>
        <taxon>Bacteria</taxon>
        <taxon>Pseudomonadati</taxon>
        <taxon>Thermodesulfobacteriota</taxon>
        <taxon>Desulfovibrionia</taxon>
        <taxon>Desulfovibrionales</taxon>
        <taxon>Desulfovibrionaceae</taxon>
        <taxon>Desulfovibrio</taxon>
        <taxon>environmental samples</taxon>
    </lineage>
</organism>